<keyword evidence="1" id="KW-0234">DNA repair</keyword>
<comment type="subcellular location">
    <subcellularLocation>
        <location evidence="1">Nucleus</location>
    </subcellularLocation>
</comment>
<dbReference type="EMBL" id="JAVXUO010002601">
    <property type="protein sequence ID" value="KAK2971128.1"/>
    <property type="molecule type" value="Genomic_DNA"/>
</dbReference>
<evidence type="ECO:0000256" key="1">
    <source>
        <dbReference type="RuleBase" id="RU367072"/>
    </source>
</evidence>
<gene>
    <name evidence="3" type="ORF">RJ640_008552</name>
</gene>
<keyword evidence="4" id="KW-1185">Reference proteome</keyword>
<name>A0AA88U421_9ASTE</name>
<dbReference type="GO" id="GO:0006281">
    <property type="term" value="P:DNA repair"/>
    <property type="evidence" value="ECO:0007669"/>
    <property type="project" value="UniProtKB-UniRule"/>
</dbReference>
<reference evidence="3" key="1">
    <citation type="submission" date="2022-12" db="EMBL/GenBank/DDBJ databases">
        <title>Draft genome assemblies for two species of Escallonia (Escalloniales).</title>
        <authorList>
            <person name="Chanderbali A."/>
            <person name="Dervinis C."/>
            <person name="Anghel I."/>
            <person name="Soltis D."/>
            <person name="Soltis P."/>
            <person name="Zapata F."/>
        </authorList>
    </citation>
    <scope>NUCLEOTIDE SEQUENCE</scope>
    <source>
        <strain evidence="3">UCBG92.1500</strain>
        <tissue evidence="3">Leaf</tissue>
    </source>
</reference>
<protein>
    <recommendedName>
        <fullName evidence="1">MMS19 nucleotide excision repair protein</fullName>
    </recommendedName>
</protein>
<dbReference type="InterPro" id="IPR039920">
    <property type="entry name" value="MMS19"/>
</dbReference>
<dbReference type="PANTHER" id="PTHR12891:SF0">
    <property type="entry name" value="MMS19 NUCLEOTIDE EXCISION REPAIR PROTEIN HOMOLOG"/>
    <property type="match status" value="1"/>
</dbReference>
<dbReference type="PANTHER" id="PTHR12891">
    <property type="entry name" value="DNA REPAIR/TRANSCRIPTION PROTEIN MET18/MMS19"/>
    <property type="match status" value="1"/>
</dbReference>
<evidence type="ECO:0000313" key="3">
    <source>
        <dbReference type="EMBL" id="KAK2971128.1"/>
    </source>
</evidence>
<sequence length="751" mass="83233">MADSTQCVEHIESFVDSSSSPAQQDASVDAIANFVKNDTLTLESLVREMEMYLTTTDNIIRARGILLLAEVLTRLASKSLDNVTISSLVGFFTERLIGVVELKTELQYGHELAELCEASCLGGADWKALRGALVGCLALVRRKGNYGTVTDSEARAIAESSLQTLSVQALGQHDRKLCFELLGCLLERYSDAVMALDDLLVYGVCEAIDGEKDPECLILTFHIVEVLAGLFPDTDGPLTSFAEGLFEILGSYFPIHFTHSKGEDAGARRDELSRSLMLAFASTPLFEQWAIPLFLEKLSSSLPTAKVESLKYLSYCTVKYGTERMAKHVGALWSSLKDAILTSAFALDAESRNSMEFQVNEIATEAFVLLQKVILQDDGFLSLILGDDDINTVMNSLASFKDYDDIPIQSKERLYAVGCILSVSAKASRASCNRVFERFFPSLMDALGVSVQISSGDSRRDEDHAISSKLNFGAFYVSVNLLAACRELVVGFDEVSPPIATFANETWCLMLHSFSSSLTRLFNRTLVTRMHESTWVAYVPSAVGVISCGSRSFDLKEVLLCWGSGLWRAFELELEKFLGQLQFVVINLRCLEDKVKGLQILATFPGSFLVVPKSVFEDVLMQLISIITLGFDKTFLWKMVLKALVDIGLFLDKCRDSEMMKSFNIIVVERIVSLMSSDDFTMSSPLKVEAISNIGQTSLTYMLRTVQEFEKTISANLSGLYVHGNLKSAEITVQLLEWYSYKVLPWYGVIF</sequence>
<dbReference type="GO" id="GO:0005634">
    <property type="term" value="C:nucleus"/>
    <property type="evidence" value="ECO:0007669"/>
    <property type="project" value="UniProtKB-SubCell"/>
</dbReference>
<dbReference type="Pfam" id="PF14500">
    <property type="entry name" value="MMS19_N"/>
    <property type="match status" value="2"/>
</dbReference>
<keyword evidence="1" id="KW-0227">DNA damage</keyword>
<evidence type="ECO:0000313" key="4">
    <source>
        <dbReference type="Proteomes" id="UP001187471"/>
    </source>
</evidence>
<dbReference type="Proteomes" id="UP001187471">
    <property type="component" value="Unassembled WGS sequence"/>
</dbReference>
<feature type="domain" description="MMS19 N-terminal" evidence="2">
    <location>
        <begin position="46"/>
        <end position="97"/>
    </location>
</feature>
<accession>A0AA88U421</accession>
<dbReference type="GO" id="GO:0016226">
    <property type="term" value="P:iron-sulfur cluster assembly"/>
    <property type="evidence" value="ECO:0007669"/>
    <property type="project" value="UniProtKB-UniRule"/>
</dbReference>
<keyword evidence="1" id="KW-0539">Nucleus</keyword>
<dbReference type="InterPro" id="IPR016024">
    <property type="entry name" value="ARM-type_fold"/>
</dbReference>
<evidence type="ECO:0000259" key="2">
    <source>
        <dbReference type="Pfam" id="PF14500"/>
    </source>
</evidence>
<dbReference type="AlphaFoldDB" id="A0AA88U421"/>
<comment type="caution">
    <text evidence="3">The sequence shown here is derived from an EMBL/GenBank/DDBJ whole genome shotgun (WGS) entry which is preliminary data.</text>
</comment>
<dbReference type="GO" id="GO:0097361">
    <property type="term" value="C:cytosolic [4Fe-4S] assembly targeting complex"/>
    <property type="evidence" value="ECO:0007669"/>
    <property type="project" value="UniProtKB-UniRule"/>
</dbReference>
<proteinExistence type="inferred from homology"/>
<feature type="domain" description="MMS19 N-terminal" evidence="2">
    <location>
        <begin position="124"/>
        <end position="341"/>
    </location>
</feature>
<comment type="function">
    <text evidence="1">Key component of the cytosolic iron-sulfur protein assembly (CIA) complex, a multiprotein complex that mediates the incorporation of iron-sulfur cluster into apoproteins specifically involved in DNA metabolism and genomic integrity. In the CIA complex, MMS19 acts as an adapter between early-acting CIA components and a subset of cellular target iron-sulfur proteins.</text>
</comment>
<dbReference type="SUPFAM" id="SSF48371">
    <property type="entry name" value="ARM repeat"/>
    <property type="match status" value="1"/>
</dbReference>
<comment type="similarity">
    <text evidence="1">Belongs to the MET18/MMS19 family.</text>
</comment>
<organism evidence="3 4">
    <name type="scientific">Escallonia rubra</name>
    <dbReference type="NCBI Taxonomy" id="112253"/>
    <lineage>
        <taxon>Eukaryota</taxon>
        <taxon>Viridiplantae</taxon>
        <taxon>Streptophyta</taxon>
        <taxon>Embryophyta</taxon>
        <taxon>Tracheophyta</taxon>
        <taxon>Spermatophyta</taxon>
        <taxon>Magnoliopsida</taxon>
        <taxon>eudicotyledons</taxon>
        <taxon>Gunneridae</taxon>
        <taxon>Pentapetalae</taxon>
        <taxon>asterids</taxon>
        <taxon>campanulids</taxon>
        <taxon>Escalloniales</taxon>
        <taxon>Escalloniaceae</taxon>
        <taxon>Escallonia</taxon>
    </lineage>
</organism>
<dbReference type="InterPro" id="IPR029240">
    <property type="entry name" value="MMS19_N"/>
</dbReference>
<dbReference type="GO" id="GO:0051604">
    <property type="term" value="P:protein maturation"/>
    <property type="evidence" value="ECO:0007669"/>
    <property type="project" value="UniProtKB-UniRule"/>
</dbReference>